<comment type="similarity">
    <text evidence="2">Belongs to the mitochondrion-specific ribosomal protein mL41 family.</text>
</comment>
<evidence type="ECO:0000256" key="6">
    <source>
        <dbReference type="ARBA" id="ARBA00023274"/>
    </source>
</evidence>
<dbReference type="InterPro" id="IPR019189">
    <property type="entry name" value="Ribosomal_mL41"/>
</dbReference>
<name>A0A1Y1UNK8_9TREE</name>
<dbReference type="OrthoDB" id="408933at2759"/>
<dbReference type="PANTHER" id="PTHR21338">
    <property type="entry name" value="MITOCHONDRIAL RIBOSOMAL PROTEIN L41"/>
    <property type="match status" value="1"/>
</dbReference>
<proteinExistence type="inferred from homology"/>
<dbReference type="AlphaFoldDB" id="A0A1Y1UNK8"/>
<dbReference type="GO" id="GO:0005762">
    <property type="term" value="C:mitochondrial large ribosomal subunit"/>
    <property type="evidence" value="ECO:0007669"/>
    <property type="project" value="InterPro"/>
</dbReference>
<accession>A0A1Y1UNK8</accession>
<sequence length="328" mass="37069">MKPTLPNCGARRLPLTSKQAKKDFYKGTGQAFAPGAGVRTGAPGKHVLRTRGYKLDDEKVRVFVAPPLSLLNETNLKPYVDRNHERPRSQLSALKLSAPPSGFRVFQRHALRIAPEMRPDVRSPWSKVRQYEASLGKGAPKGSASRIQEDRKMLQEELEMIEADWGNESDEMFSTSSSSSRSSAFSSSSSSSSSSSNITASDEADFSPIAPLSSDYPGYLAKDVQGVPQPFLQMNIDQLEKYQSANPYPPTGWDRQHEMYYRRLKWKKLLSPRPGSVNPLFWDHWKSLSEEQKEAYNFIAKRLWWDRCAMETQKASGWESERLQTTSV</sequence>
<evidence type="ECO:0000256" key="3">
    <source>
        <dbReference type="ARBA" id="ARBA00022946"/>
    </source>
</evidence>
<protein>
    <recommendedName>
        <fullName evidence="10">Mitochondrial ribosomal protein L27-domain-containing protein</fullName>
    </recommendedName>
</protein>
<dbReference type="GO" id="GO:0006412">
    <property type="term" value="P:translation"/>
    <property type="evidence" value="ECO:0007669"/>
    <property type="project" value="TreeGrafter"/>
</dbReference>
<dbReference type="EMBL" id="NBSH01000002">
    <property type="protein sequence ID" value="ORX39582.1"/>
    <property type="molecule type" value="Genomic_DNA"/>
</dbReference>
<dbReference type="GO" id="GO:0003735">
    <property type="term" value="F:structural constituent of ribosome"/>
    <property type="evidence" value="ECO:0007669"/>
    <property type="project" value="InterPro"/>
</dbReference>
<evidence type="ECO:0000256" key="1">
    <source>
        <dbReference type="ARBA" id="ARBA00004173"/>
    </source>
</evidence>
<evidence type="ECO:0000313" key="9">
    <source>
        <dbReference type="Proteomes" id="UP000193218"/>
    </source>
</evidence>
<feature type="compositionally biased region" description="Low complexity" evidence="7">
    <location>
        <begin position="174"/>
        <end position="196"/>
    </location>
</feature>
<keyword evidence="3" id="KW-0809">Transit peptide</keyword>
<feature type="region of interest" description="Disordered" evidence="7">
    <location>
        <begin position="165"/>
        <end position="202"/>
    </location>
</feature>
<evidence type="ECO:0000256" key="7">
    <source>
        <dbReference type="SAM" id="MobiDB-lite"/>
    </source>
</evidence>
<dbReference type="RefSeq" id="XP_021873367.1">
    <property type="nucleotide sequence ID" value="XM_022019009.1"/>
</dbReference>
<evidence type="ECO:0000256" key="5">
    <source>
        <dbReference type="ARBA" id="ARBA00023128"/>
    </source>
</evidence>
<comment type="caution">
    <text evidence="8">The sequence shown here is derived from an EMBL/GenBank/DDBJ whole genome shotgun (WGS) entry which is preliminary data.</text>
</comment>
<evidence type="ECO:0000313" key="8">
    <source>
        <dbReference type="EMBL" id="ORX39582.1"/>
    </source>
</evidence>
<keyword evidence="9" id="KW-1185">Reference proteome</keyword>
<evidence type="ECO:0008006" key="10">
    <source>
        <dbReference type="Google" id="ProtNLM"/>
    </source>
</evidence>
<keyword evidence="6" id="KW-0687">Ribonucleoprotein</keyword>
<organism evidence="8 9">
    <name type="scientific">Kockovaella imperatae</name>
    <dbReference type="NCBI Taxonomy" id="4999"/>
    <lineage>
        <taxon>Eukaryota</taxon>
        <taxon>Fungi</taxon>
        <taxon>Dikarya</taxon>
        <taxon>Basidiomycota</taxon>
        <taxon>Agaricomycotina</taxon>
        <taxon>Tremellomycetes</taxon>
        <taxon>Tremellales</taxon>
        <taxon>Cuniculitremaceae</taxon>
        <taxon>Kockovaella</taxon>
    </lineage>
</organism>
<dbReference type="PANTHER" id="PTHR21338:SF0">
    <property type="entry name" value="LARGE RIBOSOMAL SUBUNIT PROTEIN ML41"/>
    <property type="match status" value="1"/>
</dbReference>
<dbReference type="InParanoid" id="A0A1Y1UNK8"/>
<keyword evidence="4" id="KW-0689">Ribosomal protein</keyword>
<reference evidence="8 9" key="1">
    <citation type="submission" date="2017-03" db="EMBL/GenBank/DDBJ databases">
        <title>Widespread Adenine N6-methylation of Active Genes in Fungi.</title>
        <authorList>
            <consortium name="DOE Joint Genome Institute"/>
            <person name="Mondo S.J."/>
            <person name="Dannebaum R.O."/>
            <person name="Kuo R.C."/>
            <person name="Louie K.B."/>
            <person name="Bewick A.J."/>
            <person name="Labutti K."/>
            <person name="Haridas S."/>
            <person name="Kuo A."/>
            <person name="Salamov A."/>
            <person name="Ahrendt S.R."/>
            <person name="Lau R."/>
            <person name="Bowen B.P."/>
            <person name="Lipzen A."/>
            <person name="Sullivan W."/>
            <person name="Andreopoulos W.B."/>
            <person name="Clum A."/>
            <person name="Lindquist E."/>
            <person name="Daum C."/>
            <person name="Northen T.R."/>
            <person name="Ramamoorthy G."/>
            <person name="Schmitz R.J."/>
            <person name="Gryganskyi A."/>
            <person name="Culley D."/>
            <person name="Magnuson J."/>
            <person name="James T.Y."/>
            <person name="O'Malley M.A."/>
            <person name="Stajich J.E."/>
            <person name="Spatafora J.W."/>
            <person name="Visel A."/>
            <person name="Grigoriev I.V."/>
        </authorList>
    </citation>
    <scope>NUCLEOTIDE SEQUENCE [LARGE SCALE GENOMIC DNA]</scope>
    <source>
        <strain evidence="8 9">NRRL Y-17943</strain>
    </source>
</reference>
<keyword evidence="5" id="KW-0496">Mitochondrion</keyword>
<evidence type="ECO:0000256" key="4">
    <source>
        <dbReference type="ARBA" id="ARBA00022980"/>
    </source>
</evidence>
<dbReference type="Proteomes" id="UP000193218">
    <property type="component" value="Unassembled WGS sequence"/>
</dbReference>
<gene>
    <name evidence="8" type="ORF">BD324DRAFT_678701</name>
</gene>
<dbReference type="Pfam" id="PF09809">
    <property type="entry name" value="MRP-L27"/>
    <property type="match status" value="1"/>
</dbReference>
<comment type="subcellular location">
    <subcellularLocation>
        <location evidence="1">Mitochondrion</location>
    </subcellularLocation>
</comment>
<dbReference type="GeneID" id="33560818"/>
<evidence type="ECO:0000256" key="2">
    <source>
        <dbReference type="ARBA" id="ARBA00010152"/>
    </source>
</evidence>